<evidence type="ECO:0000313" key="2">
    <source>
        <dbReference type="Proteomes" id="UP000592820"/>
    </source>
</evidence>
<protein>
    <submittedName>
        <fullName evidence="1">Uncharacterized protein</fullName>
    </submittedName>
</protein>
<accession>A0A7W8LGS8</accession>
<name>A0A7W8LGS8_9BURK</name>
<reference evidence="1 2" key="1">
    <citation type="submission" date="2020-08" db="EMBL/GenBank/DDBJ databases">
        <title>Genomic Encyclopedia of Type Strains, Phase IV (KMG-V): Genome sequencing to study the core and pangenomes of soil and plant-associated prokaryotes.</title>
        <authorList>
            <person name="Whitman W."/>
        </authorList>
    </citation>
    <scope>NUCLEOTIDE SEQUENCE [LARGE SCALE GENOMIC DNA]</scope>
    <source>
        <strain evidence="1 2">JPY162</strain>
    </source>
</reference>
<comment type="caution">
    <text evidence="1">The sequence shown here is derived from an EMBL/GenBank/DDBJ whole genome shotgun (WGS) entry which is preliminary data.</text>
</comment>
<dbReference type="Proteomes" id="UP000592820">
    <property type="component" value="Unassembled WGS sequence"/>
</dbReference>
<organism evidence="1 2">
    <name type="scientific">Paraburkholderia youngii</name>
    <dbReference type="NCBI Taxonomy" id="2782701"/>
    <lineage>
        <taxon>Bacteria</taxon>
        <taxon>Pseudomonadati</taxon>
        <taxon>Pseudomonadota</taxon>
        <taxon>Betaproteobacteria</taxon>
        <taxon>Burkholderiales</taxon>
        <taxon>Burkholderiaceae</taxon>
        <taxon>Paraburkholderia</taxon>
    </lineage>
</organism>
<evidence type="ECO:0000313" key="1">
    <source>
        <dbReference type="EMBL" id="MBB5405506.1"/>
    </source>
</evidence>
<proteinExistence type="predicted"/>
<gene>
    <name evidence="1" type="ORF">HDG41_007602</name>
</gene>
<sequence>MELERFSDALPVDCNRKAAPWLDGEFENAAGIVGGRERI</sequence>
<dbReference type="AlphaFoldDB" id="A0A7W8LGS8"/>
<dbReference type="EMBL" id="JACHDE010000035">
    <property type="protein sequence ID" value="MBB5405506.1"/>
    <property type="molecule type" value="Genomic_DNA"/>
</dbReference>